<feature type="transmembrane region" description="Helical" evidence="22">
    <location>
        <begin position="57"/>
        <end position="79"/>
    </location>
</feature>
<feature type="domain" description="Peptidase M13 C-terminal" evidence="23">
    <location>
        <begin position="554"/>
        <end position="670"/>
    </location>
</feature>
<dbReference type="PANTHER" id="PTHR11733">
    <property type="entry name" value="ZINC METALLOPROTEASE FAMILY M13 NEPRILYSIN-RELATED"/>
    <property type="match status" value="1"/>
</dbReference>
<comment type="subcellular location">
    <subcellularLocation>
        <location evidence="4">Cell membrane</location>
        <topology evidence="4">Single-pass type II membrane protein</topology>
    </subcellularLocation>
</comment>
<dbReference type="Gene3D" id="3.40.390.10">
    <property type="entry name" value="Collagenase (Catalytic Domain)"/>
    <property type="match status" value="1"/>
</dbReference>
<evidence type="ECO:0000256" key="16">
    <source>
        <dbReference type="ARBA" id="ARBA00023049"/>
    </source>
</evidence>
<evidence type="ECO:0000256" key="6">
    <source>
        <dbReference type="ARBA" id="ARBA00012316"/>
    </source>
</evidence>
<evidence type="ECO:0000256" key="18">
    <source>
        <dbReference type="ARBA" id="ARBA00023157"/>
    </source>
</evidence>
<keyword evidence="19" id="KW-0325">Glycoprotein</keyword>
<dbReference type="GO" id="GO:0005886">
    <property type="term" value="C:plasma membrane"/>
    <property type="evidence" value="ECO:0007669"/>
    <property type="project" value="UniProtKB-SubCell"/>
</dbReference>
<dbReference type="InterPro" id="IPR042089">
    <property type="entry name" value="Peptidase_M13_dom_2"/>
</dbReference>
<evidence type="ECO:0000313" key="25">
    <source>
        <dbReference type="EMBL" id="EHH49620.1"/>
    </source>
</evidence>
<keyword evidence="9" id="KW-0645">Protease</keyword>
<dbReference type="InterPro" id="IPR018497">
    <property type="entry name" value="Peptidase_M13_C"/>
</dbReference>
<accession>G7NUV2</accession>
<proteinExistence type="inferred from homology"/>
<keyword evidence="16" id="KW-0482">Metalloprotease</keyword>
<dbReference type="InterPro" id="IPR008753">
    <property type="entry name" value="Peptidase_M13_N"/>
</dbReference>
<dbReference type="PANTHER" id="PTHR11733:SF130">
    <property type="entry name" value="ENDOTHELIN-CONVERTING ENZYME 1"/>
    <property type="match status" value="1"/>
</dbReference>
<evidence type="ECO:0000256" key="21">
    <source>
        <dbReference type="SAM" id="MobiDB-lite"/>
    </source>
</evidence>
<evidence type="ECO:0000256" key="20">
    <source>
        <dbReference type="ARBA" id="ARBA00047067"/>
    </source>
</evidence>
<evidence type="ECO:0000256" key="4">
    <source>
        <dbReference type="ARBA" id="ARBA00004401"/>
    </source>
</evidence>
<evidence type="ECO:0000256" key="22">
    <source>
        <dbReference type="SAM" id="Phobius"/>
    </source>
</evidence>
<keyword evidence="18" id="KW-1015">Disulfide bond</keyword>
<keyword evidence="14" id="KW-0735">Signal-anchor</keyword>
<keyword evidence="11" id="KW-0479">Metal-binding</keyword>
<evidence type="ECO:0000256" key="12">
    <source>
        <dbReference type="ARBA" id="ARBA00022801"/>
    </source>
</evidence>
<dbReference type="AlphaFoldDB" id="G7NUV2"/>
<evidence type="ECO:0000256" key="1">
    <source>
        <dbReference type="ARBA" id="ARBA00001742"/>
    </source>
</evidence>
<gene>
    <name evidence="25" type="ORF">EGM_00310</name>
</gene>
<reference evidence="25" key="1">
    <citation type="journal article" date="2011" name="Nat. Biotechnol.">
        <title>Genome sequencing and comparison of two nonhuman primate animal models, the cynomolgus and Chinese rhesus macaques.</title>
        <authorList>
            <person name="Yan G."/>
            <person name="Zhang G."/>
            <person name="Fang X."/>
            <person name="Zhang Y."/>
            <person name="Li C."/>
            <person name="Ling F."/>
            <person name="Cooper D.N."/>
            <person name="Li Q."/>
            <person name="Li Y."/>
            <person name="van Gool A.J."/>
            <person name="Du H."/>
            <person name="Chen J."/>
            <person name="Chen R."/>
            <person name="Zhang P."/>
            <person name="Huang Z."/>
            <person name="Thompson J.R."/>
            <person name="Meng Y."/>
            <person name="Bai Y."/>
            <person name="Wang J."/>
            <person name="Zhuo M."/>
            <person name="Wang T."/>
            <person name="Huang Y."/>
            <person name="Wei L."/>
            <person name="Li J."/>
            <person name="Wang Z."/>
            <person name="Hu H."/>
            <person name="Yang P."/>
            <person name="Le L."/>
            <person name="Stenson P.D."/>
            <person name="Li B."/>
            <person name="Liu X."/>
            <person name="Ball E.V."/>
            <person name="An N."/>
            <person name="Huang Q."/>
            <person name="Zhang Y."/>
            <person name="Fan W."/>
            <person name="Zhang X."/>
            <person name="Li Y."/>
            <person name="Wang W."/>
            <person name="Katze M.G."/>
            <person name="Su B."/>
            <person name="Nielsen R."/>
            <person name="Yang H."/>
            <person name="Wang J."/>
            <person name="Wang X."/>
            <person name="Wang J."/>
        </authorList>
    </citation>
    <scope>NUCLEOTIDE SEQUENCE [LARGE SCALE GENOMIC DNA]</scope>
    <source>
        <strain evidence="25">CE-4</strain>
    </source>
</reference>
<organism>
    <name type="scientific">Macaca fascicularis</name>
    <name type="common">Crab-eating macaque</name>
    <name type="synonym">Cynomolgus monkey</name>
    <dbReference type="NCBI Taxonomy" id="9541"/>
    <lineage>
        <taxon>Eukaryota</taxon>
        <taxon>Metazoa</taxon>
        <taxon>Chordata</taxon>
        <taxon>Craniata</taxon>
        <taxon>Vertebrata</taxon>
        <taxon>Euteleostomi</taxon>
        <taxon>Mammalia</taxon>
        <taxon>Eutheria</taxon>
        <taxon>Euarchontoglires</taxon>
        <taxon>Primates</taxon>
        <taxon>Haplorrhini</taxon>
        <taxon>Catarrhini</taxon>
        <taxon>Cercopithecidae</taxon>
        <taxon>Cercopithecinae</taxon>
        <taxon>Macaca</taxon>
    </lineage>
</organism>
<evidence type="ECO:0000256" key="19">
    <source>
        <dbReference type="ARBA" id="ARBA00023180"/>
    </source>
</evidence>
<dbReference type="Proteomes" id="UP000009130">
    <property type="component" value="Chromosome 1"/>
</dbReference>
<keyword evidence="13" id="KW-0862">Zinc</keyword>
<dbReference type="GO" id="GO:0004222">
    <property type="term" value="F:metalloendopeptidase activity"/>
    <property type="evidence" value="ECO:0007669"/>
    <property type="project" value="UniProtKB-EC"/>
</dbReference>
<evidence type="ECO:0000256" key="2">
    <source>
        <dbReference type="ARBA" id="ARBA00001947"/>
    </source>
</evidence>
<dbReference type="CDD" id="cd08662">
    <property type="entry name" value="M13"/>
    <property type="match status" value="1"/>
</dbReference>
<evidence type="ECO:0000256" key="3">
    <source>
        <dbReference type="ARBA" id="ARBA00002145"/>
    </source>
</evidence>
<keyword evidence="12" id="KW-0378">Hydrolase</keyword>
<dbReference type="MEROPS" id="M13.002"/>
<dbReference type="SUPFAM" id="SSF55486">
    <property type="entry name" value="Metalloproteases ('zincins'), catalytic domain"/>
    <property type="match status" value="2"/>
</dbReference>
<comment type="similarity">
    <text evidence="5">Belongs to the peptidase M13 family.</text>
</comment>
<feature type="domain" description="Peptidase M13 C-terminal" evidence="23">
    <location>
        <begin position="733"/>
        <end position="821"/>
    </location>
</feature>
<evidence type="ECO:0000256" key="9">
    <source>
        <dbReference type="ARBA" id="ARBA00022670"/>
    </source>
</evidence>
<evidence type="ECO:0000256" key="5">
    <source>
        <dbReference type="ARBA" id="ARBA00007357"/>
    </source>
</evidence>
<feature type="compositionally biased region" description="Pro residues" evidence="21">
    <location>
        <begin position="860"/>
        <end position="873"/>
    </location>
</feature>
<dbReference type="FunFam" id="1.10.1380.10:FF:000001">
    <property type="entry name" value="endothelin-converting enzyme 2 isoform X1"/>
    <property type="match status" value="1"/>
</dbReference>
<feature type="region of interest" description="Disordered" evidence="21">
    <location>
        <begin position="846"/>
        <end position="873"/>
    </location>
</feature>
<evidence type="ECO:0000256" key="8">
    <source>
        <dbReference type="ARBA" id="ARBA00022475"/>
    </source>
</evidence>
<evidence type="ECO:0000259" key="24">
    <source>
        <dbReference type="Pfam" id="PF05649"/>
    </source>
</evidence>
<dbReference type="Pfam" id="PF05649">
    <property type="entry name" value="Peptidase_M13_N"/>
    <property type="match status" value="1"/>
</dbReference>
<dbReference type="Pfam" id="PF01431">
    <property type="entry name" value="Peptidase_M13"/>
    <property type="match status" value="2"/>
</dbReference>
<evidence type="ECO:0000256" key="15">
    <source>
        <dbReference type="ARBA" id="ARBA00022989"/>
    </source>
</evidence>
<sequence>MPPQGLGLQQSPFLQGKRDLGLTSSPPLLPPSLQVNFHSPRSGQRCWAARTQVEKRLVVLVALLAAGLVACLAALGIQYQTRSPSVCLSEACVSVTSSILSSMDPTVDPCHDFFSYACGGWIKANPVPDGHSRWGTFSNLWEHNQAIIKHLLENSTASVSEAERKAQVYYRACMNETRIEELRAKPLMELIERLGGWNITGPWAKDNFQDTLQVVTAHYRTSPFFSVYVSADSKNSNSNVIQVDQSGLGLPSRDYYLNKTENEKVLTGYLNYMVQLGKLLGGGDEEAIRPQMQQILDFETALANITIPQEKRRDEELIYHKVTAAELQTLAPAINWLPFLNTIFYPVEINESEPIVVYDKEYLEQVSTLINNTDKCLLNNYMIWNLVRKTSSFLDQRFQDADEKFMEVMYGTKKTCLPRWKFCVSDTENNLGFALGPMFVKATFAEDSKSIATEIILEIKKAFEESLSTLKWMDEETRKSAKEKADAIYNMIGYPNFIMDPKELDKVFNDYTAVPDLYFENAMRFFNFSWRVTADQLRKAPNRDQWSMTPPMVNAYYSPTKNEIVFPAGILQAPFYTRSSPKALNFGGIGVVVGHELTHAFDDQGREYDKDGNLRPWWKNSSVEAFKRQTECMVEQYSNYSVNGEPVNGRHTLGENIADNGGLKAAYRRIITDNRGRRSSHASFCFLFCEMGGGEATTKSAPCGSGRPLGTKQPRQGTLVMEPVPGSSPGSGAYQNWVKKNGAEQTLPTLGLTNNQLFFLGFAQVWCSVRTPESSHEGLITDPHSPSRFRVIGSLSNSKEFSEHFHCSPGSPMNPPHKCEVCTVIHRMAGPGSQDQSSPLVPYLRLQPPVSTPRRQPLPLDAPWPPQCSPQVS</sequence>
<keyword evidence="8" id="KW-1003">Cell membrane</keyword>
<dbReference type="PROSITE" id="PS51885">
    <property type="entry name" value="NEPRILYSIN"/>
    <property type="match status" value="1"/>
</dbReference>
<feature type="domain" description="Peptidase M13 N-terminal" evidence="24">
    <location>
        <begin position="109"/>
        <end position="495"/>
    </location>
</feature>
<dbReference type="EC" id="3.4.24.71" evidence="6"/>
<evidence type="ECO:0000256" key="7">
    <source>
        <dbReference type="ARBA" id="ARBA00018448"/>
    </source>
</evidence>
<comment type="function">
    <text evidence="3">Converts big endothelin-1 to endothelin-1.</text>
</comment>
<evidence type="ECO:0000256" key="10">
    <source>
        <dbReference type="ARBA" id="ARBA00022692"/>
    </source>
</evidence>
<evidence type="ECO:0000256" key="11">
    <source>
        <dbReference type="ARBA" id="ARBA00022723"/>
    </source>
</evidence>
<evidence type="ECO:0000256" key="14">
    <source>
        <dbReference type="ARBA" id="ARBA00022968"/>
    </source>
</evidence>
<comment type="subunit">
    <text evidence="20">Homodimer; disulfide-linked. Interacts with PPP1R16B. Interacts with TSPAN8; this interaction recruits the endothelin converting enzyme ECE1 to tetraspanin-enriched microdomains and positively modulates its enzymatic activity.</text>
</comment>
<dbReference type="Gene3D" id="1.10.1380.10">
    <property type="entry name" value="Neutral endopeptidase , domain2"/>
    <property type="match status" value="1"/>
</dbReference>
<name>G7NUV2_MACFA</name>
<comment type="catalytic activity">
    <reaction evidence="1">
        <text>Hydrolysis of the 21-Trp-|-Val-22 bond in big endothelin to form endothelin 1.</text>
        <dbReference type="EC" id="3.4.24.71"/>
    </reaction>
</comment>
<dbReference type="InterPro" id="IPR000718">
    <property type="entry name" value="Peptidase_M13"/>
</dbReference>
<dbReference type="PRINTS" id="PR00786">
    <property type="entry name" value="NEPRILYSIN"/>
</dbReference>
<evidence type="ECO:0000256" key="13">
    <source>
        <dbReference type="ARBA" id="ARBA00022833"/>
    </source>
</evidence>
<keyword evidence="15 22" id="KW-1133">Transmembrane helix</keyword>
<dbReference type="GO" id="GO:0016486">
    <property type="term" value="P:peptide hormone processing"/>
    <property type="evidence" value="ECO:0007669"/>
    <property type="project" value="TreeGrafter"/>
</dbReference>
<comment type="cofactor">
    <cofactor evidence="2">
        <name>Zn(2+)</name>
        <dbReference type="ChEBI" id="CHEBI:29105"/>
    </cofactor>
</comment>
<evidence type="ECO:0000256" key="17">
    <source>
        <dbReference type="ARBA" id="ARBA00023136"/>
    </source>
</evidence>
<protein>
    <recommendedName>
        <fullName evidence="7">Endothelin-converting enzyme 1</fullName>
        <ecNumber evidence="6">3.4.24.71</ecNumber>
    </recommendedName>
</protein>
<keyword evidence="10 22" id="KW-0812">Transmembrane</keyword>
<evidence type="ECO:0000259" key="23">
    <source>
        <dbReference type="Pfam" id="PF01431"/>
    </source>
</evidence>
<dbReference type="GO" id="GO:0046872">
    <property type="term" value="F:metal ion binding"/>
    <property type="evidence" value="ECO:0007669"/>
    <property type="project" value="UniProtKB-KW"/>
</dbReference>
<dbReference type="InterPro" id="IPR024079">
    <property type="entry name" value="MetalloPept_cat_dom_sf"/>
</dbReference>
<dbReference type="EMBL" id="CM001276">
    <property type="protein sequence ID" value="EHH49620.1"/>
    <property type="molecule type" value="Genomic_DNA"/>
</dbReference>
<keyword evidence="17 22" id="KW-0472">Membrane</keyword>